<evidence type="ECO:0000313" key="3">
    <source>
        <dbReference type="Proteomes" id="UP000278746"/>
    </source>
</evidence>
<feature type="transmembrane region" description="Helical" evidence="1">
    <location>
        <begin position="35"/>
        <end position="52"/>
    </location>
</feature>
<reference evidence="2 3" key="1">
    <citation type="submission" date="2018-10" db="EMBL/GenBank/DDBJ databases">
        <title>Bacillus Keqinensis sp. nov., a moderately halophilic bacterium isolated from a saline-alkaline lake.</title>
        <authorList>
            <person name="Wang H."/>
        </authorList>
    </citation>
    <scope>NUCLEOTIDE SEQUENCE [LARGE SCALE GENOMIC DNA]</scope>
    <source>
        <strain evidence="2 3">KQ-3</strain>
    </source>
</reference>
<proteinExistence type="predicted"/>
<name>A0A3M7TPD4_9BACI</name>
<evidence type="ECO:0000256" key="1">
    <source>
        <dbReference type="SAM" id="Phobius"/>
    </source>
</evidence>
<gene>
    <name evidence="2" type="ORF">EBO34_17600</name>
</gene>
<protein>
    <submittedName>
        <fullName evidence="2">Uncharacterized protein</fullName>
    </submittedName>
</protein>
<dbReference type="RefSeq" id="WP_122901014.1">
    <property type="nucleotide sequence ID" value="NZ_RHIB01000003.1"/>
</dbReference>
<keyword evidence="1" id="KW-0812">Transmembrane</keyword>
<dbReference type="EMBL" id="RHIB01000003">
    <property type="protein sequence ID" value="RNA67006.1"/>
    <property type="molecule type" value="Genomic_DNA"/>
</dbReference>
<keyword evidence="1" id="KW-0472">Membrane</keyword>
<organism evidence="2 3">
    <name type="scientific">Alteribacter keqinensis</name>
    <dbReference type="NCBI Taxonomy" id="2483800"/>
    <lineage>
        <taxon>Bacteria</taxon>
        <taxon>Bacillati</taxon>
        <taxon>Bacillota</taxon>
        <taxon>Bacilli</taxon>
        <taxon>Bacillales</taxon>
        <taxon>Bacillaceae</taxon>
        <taxon>Alteribacter</taxon>
    </lineage>
</organism>
<accession>A0A3M7TPD4</accession>
<dbReference type="OrthoDB" id="2889801at2"/>
<dbReference type="AlphaFoldDB" id="A0A3M7TPD4"/>
<feature type="transmembrane region" description="Helical" evidence="1">
    <location>
        <begin position="7"/>
        <end position="29"/>
    </location>
</feature>
<dbReference type="Proteomes" id="UP000278746">
    <property type="component" value="Unassembled WGS sequence"/>
</dbReference>
<sequence>MTTLSKFIIILTAILLGYGGLTLVTGWINHGEIDRSAVIVLLATGVMLYFYVSGKRAEAKQLNRLTIKTVTGKMDEKGFDPKAARLIEEVLEEKRTVLGDKDFQAWLGELTYTVPGELADEEPALRLYHTNPDWVEREVSALERETKLSWEEQTEDLKHLDDQPRKAQLVVRTRLTEIIDELKDAKDY</sequence>
<keyword evidence="1" id="KW-1133">Transmembrane helix</keyword>
<comment type="caution">
    <text evidence="2">The sequence shown here is derived from an EMBL/GenBank/DDBJ whole genome shotgun (WGS) entry which is preliminary data.</text>
</comment>
<evidence type="ECO:0000313" key="2">
    <source>
        <dbReference type="EMBL" id="RNA67006.1"/>
    </source>
</evidence>
<keyword evidence="3" id="KW-1185">Reference proteome</keyword>